<comment type="caution">
    <text evidence="1">The sequence shown here is derived from an EMBL/GenBank/DDBJ whole genome shotgun (WGS) entry which is preliminary data.</text>
</comment>
<protein>
    <submittedName>
        <fullName evidence="1">Uncharacterized protein</fullName>
    </submittedName>
</protein>
<dbReference type="AlphaFoldDB" id="A0A511BVN1"/>
<name>A0A511BVN1_9PROT</name>
<reference evidence="1 2" key="1">
    <citation type="submission" date="2019-07" db="EMBL/GenBank/DDBJ databases">
        <title>Whole genome shotgun sequence of Swaminathania salitolerans NBRC 104436.</title>
        <authorList>
            <person name="Hosoyama A."/>
            <person name="Uohara A."/>
            <person name="Ohji S."/>
            <person name="Ichikawa N."/>
        </authorList>
    </citation>
    <scope>NUCLEOTIDE SEQUENCE [LARGE SCALE GENOMIC DNA]</scope>
    <source>
        <strain evidence="1 2">NBRC 104436</strain>
    </source>
</reference>
<keyword evidence="2" id="KW-1185">Reference proteome</keyword>
<evidence type="ECO:0000313" key="2">
    <source>
        <dbReference type="Proteomes" id="UP000321405"/>
    </source>
</evidence>
<evidence type="ECO:0000313" key="1">
    <source>
        <dbReference type="EMBL" id="GEL02088.1"/>
    </source>
</evidence>
<dbReference type="Proteomes" id="UP000321405">
    <property type="component" value="Unassembled WGS sequence"/>
</dbReference>
<sequence>MDQESRNPLRIIVTIEMSPGQNRVNPADCFIDVAQTTSQRPAMSKTIQGMALSSLRTDTVSQD</sequence>
<dbReference type="EMBL" id="BJVC01000002">
    <property type="protein sequence ID" value="GEL02088.1"/>
    <property type="molecule type" value="Genomic_DNA"/>
</dbReference>
<proteinExistence type="predicted"/>
<organism evidence="1 2">
    <name type="scientific">Swaminathania salitolerans</name>
    <dbReference type="NCBI Taxonomy" id="182838"/>
    <lineage>
        <taxon>Bacteria</taxon>
        <taxon>Pseudomonadati</taxon>
        <taxon>Pseudomonadota</taxon>
        <taxon>Alphaproteobacteria</taxon>
        <taxon>Acetobacterales</taxon>
        <taxon>Acetobacteraceae</taxon>
        <taxon>Swaminathania</taxon>
    </lineage>
</organism>
<gene>
    <name evidence="1" type="ORF">SSA02_12510</name>
</gene>
<accession>A0A511BVN1</accession>